<dbReference type="AlphaFoldDB" id="A0A9I9E3V7"/>
<evidence type="ECO:0000256" key="1">
    <source>
        <dbReference type="SAM" id="MobiDB-lite"/>
    </source>
</evidence>
<protein>
    <submittedName>
        <fullName evidence="2">Uncharacterized protein</fullName>
    </submittedName>
</protein>
<proteinExistence type="predicted"/>
<evidence type="ECO:0000313" key="2">
    <source>
        <dbReference type="EnsemblPlants" id="MELO3C028288.2.1"/>
    </source>
</evidence>
<dbReference type="EnsemblPlants" id="MELO3C028288.2.1">
    <property type="protein sequence ID" value="MELO3C028288.2.1"/>
    <property type="gene ID" value="MELO3C028288.2"/>
</dbReference>
<reference evidence="2" key="1">
    <citation type="submission" date="2023-03" db="UniProtKB">
        <authorList>
            <consortium name="EnsemblPlants"/>
        </authorList>
    </citation>
    <scope>IDENTIFICATION</scope>
</reference>
<feature type="compositionally biased region" description="Basic residues" evidence="1">
    <location>
        <begin position="1"/>
        <end position="12"/>
    </location>
</feature>
<accession>A0A9I9E3V7</accession>
<sequence>AAASFKHKRRSRPQYSRTTLPAAPRLQAEAGTRRDSRSRNSPSQPKPKLAA</sequence>
<name>A0A9I9E3V7_CUCME</name>
<feature type="region of interest" description="Disordered" evidence="1">
    <location>
        <begin position="1"/>
        <end position="51"/>
    </location>
</feature>
<organism evidence="2">
    <name type="scientific">Cucumis melo</name>
    <name type="common">Muskmelon</name>
    <dbReference type="NCBI Taxonomy" id="3656"/>
    <lineage>
        <taxon>Eukaryota</taxon>
        <taxon>Viridiplantae</taxon>
        <taxon>Streptophyta</taxon>
        <taxon>Embryophyta</taxon>
        <taxon>Tracheophyta</taxon>
        <taxon>Spermatophyta</taxon>
        <taxon>Magnoliopsida</taxon>
        <taxon>eudicotyledons</taxon>
        <taxon>Gunneridae</taxon>
        <taxon>Pentapetalae</taxon>
        <taxon>rosids</taxon>
        <taxon>fabids</taxon>
        <taxon>Cucurbitales</taxon>
        <taxon>Cucurbitaceae</taxon>
        <taxon>Benincaseae</taxon>
        <taxon>Cucumis</taxon>
    </lineage>
</organism>
<dbReference type="Gramene" id="MELO3C028288.2.1">
    <property type="protein sequence ID" value="MELO3C028288.2.1"/>
    <property type="gene ID" value="MELO3C028288.2"/>
</dbReference>